<comment type="caution">
    <text evidence="9">The sequence shown here is derived from an EMBL/GenBank/DDBJ whole genome shotgun (WGS) entry which is preliminary data.</text>
</comment>
<evidence type="ECO:0000256" key="4">
    <source>
        <dbReference type="ARBA" id="ARBA00022989"/>
    </source>
</evidence>
<evidence type="ECO:0000256" key="6">
    <source>
        <dbReference type="SAM" id="Phobius"/>
    </source>
</evidence>
<dbReference type="AlphaFoldDB" id="A0A2T4DI49"/>
<comment type="subcellular location">
    <subcellularLocation>
        <location evidence="1">Cell membrane</location>
        <topology evidence="1">Multi-pass membrane protein</topology>
    </subcellularLocation>
</comment>
<protein>
    <submittedName>
        <fullName evidence="9">ABC transporter permease</fullName>
    </submittedName>
</protein>
<evidence type="ECO:0000256" key="1">
    <source>
        <dbReference type="ARBA" id="ARBA00004651"/>
    </source>
</evidence>
<feature type="domain" description="MacB-like periplasmic core" evidence="8">
    <location>
        <begin position="20"/>
        <end position="249"/>
    </location>
</feature>
<dbReference type="PANTHER" id="PTHR30572">
    <property type="entry name" value="MEMBRANE COMPONENT OF TRANSPORTER-RELATED"/>
    <property type="match status" value="1"/>
</dbReference>
<evidence type="ECO:0000313" key="10">
    <source>
        <dbReference type="Proteomes" id="UP000240608"/>
    </source>
</evidence>
<reference evidence="9 10" key="1">
    <citation type="submission" date="2018-03" db="EMBL/GenBank/DDBJ databases">
        <title>Cross-interface Injection: A General Nanoliter Liquid Handling Method Applied to Single Cells Genome Amplification Automated Nanoliter Liquid Handling Applied to Single Cell Multiple Displacement Amplification.</title>
        <authorList>
            <person name="Yun J."/>
            <person name="Xu P."/>
            <person name="Xu J."/>
            <person name="Dai X."/>
            <person name="Wang Y."/>
            <person name="Zheng X."/>
            <person name="Cao C."/>
            <person name="Yi Q."/>
            <person name="Zhu Y."/>
            <person name="Wang L."/>
            <person name="Dong Z."/>
            <person name="Huang Y."/>
            <person name="Huang L."/>
            <person name="Du W."/>
        </authorList>
    </citation>
    <scope>NUCLEOTIDE SEQUENCE [LARGE SCALE GENOMIC DNA]</scope>
    <source>
        <strain evidence="9 10">Z-D1-2</strain>
    </source>
</reference>
<name>A0A2T4DI49_9BACT</name>
<feature type="transmembrane region" description="Helical" evidence="6">
    <location>
        <begin position="21"/>
        <end position="41"/>
    </location>
</feature>
<dbReference type="InterPro" id="IPR050250">
    <property type="entry name" value="Macrolide_Exporter_MacB"/>
</dbReference>
<keyword evidence="4 6" id="KW-1133">Transmembrane helix</keyword>
<accession>A0A2T4DI49</accession>
<feature type="domain" description="ABC3 transporter permease C-terminal" evidence="7">
    <location>
        <begin position="687"/>
        <end position="793"/>
    </location>
</feature>
<proteinExistence type="predicted"/>
<feature type="transmembrane region" description="Helical" evidence="6">
    <location>
        <begin position="436"/>
        <end position="456"/>
    </location>
</feature>
<organism evidence="9 10">
    <name type="scientific">Marivirga lumbricoides</name>
    <dbReference type="NCBI Taxonomy" id="1046115"/>
    <lineage>
        <taxon>Bacteria</taxon>
        <taxon>Pseudomonadati</taxon>
        <taxon>Bacteroidota</taxon>
        <taxon>Cytophagia</taxon>
        <taxon>Cytophagales</taxon>
        <taxon>Marivirgaceae</taxon>
        <taxon>Marivirga</taxon>
    </lineage>
</organism>
<dbReference type="Pfam" id="PF02687">
    <property type="entry name" value="FtsX"/>
    <property type="match status" value="2"/>
</dbReference>
<feature type="transmembrane region" description="Helical" evidence="6">
    <location>
        <begin position="684"/>
        <end position="708"/>
    </location>
</feature>
<evidence type="ECO:0000259" key="8">
    <source>
        <dbReference type="Pfam" id="PF12704"/>
    </source>
</evidence>
<dbReference type="Pfam" id="PF12704">
    <property type="entry name" value="MacB_PCD"/>
    <property type="match status" value="1"/>
</dbReference>
<evidence type="ECO:0000256" key="2">
    <source>
        <dbReference type="ARBA" id="ARBA00022475"/>
    </source>
</evidence>
<dbReference type="GO" id="GO:0022857">
    <property type="term" value="F:transmembrane transporter activity"/>
    <property type="evidence" value="ECO:0007669"/>
    <property type="project" value="TreeGrafter"/>
</dbReference>
<feature type="transmembrane region" description="Helical" evidence="6">
    <location>
        <begin position="388"/>
        <end position="410"/>
    </location>
</feature>
<dbReference type="PANTHER" id="PTHR30572:SF18">
    <property type="entry name" value="ABC-TYPE MACROLIDE FAMILY EXPORT SYSTEM PERMEASE COMPONENT 2"/>
    <property type="match status" value="1"/>
</dbReference>
<keyword evidence="2" id="KW-1003">Cell membrane</keyword>
<evidence type="ECO:0000259" key="7">
    <source>
        <dbReference type="Pfam" id="PF02687"/>
    </source>
</evidence>
<keyword evidence="5 6" id="KW-0472">Membrane</keyword>
<evidence type="ECO:0000313" key="9">
    <source>
        <dbReference type="EMBL" id="PTB93428.1"/>
    </source>
</evidence>
<dbReference type="EMBL" id="PYVU01000167">
    <property type="protein sequence ID" value="PTB93428.1"/>
    <property type="molecule type" value="Genomic_DNA"/>
</dbReference>
<feature type="domain" description="ABC3 transporter permease C-terminal" evidence="7">
    <location>
        <begin position="298"/>
        <end position="414"/>
    </location>
</feature>
<dbReference type="GO" id="GO:0005886">
    <property type="term" value="C:plasma membrane"/>
    <property type="evidence" value="ECO:0007669"/>
    <property type="project" value="UniProtKB-SubCell"/>
</dbReference>
<feature type="transmembrane region" description="Helical" evidence="6">
    <location>
        <begin position="736"/>
        <end position="754"/>
    </location>
</feature>
<dbReference type="InterPro" id="IPR025857">
    <property type="entry name" value="MacB_PCD"/>
</dbReference>
<feature type="transmembrane region" description="Helical" evidence="6">
    <location>
        <begin position="293"/>
        <end position="314"/>
    </location>
</feature>
<dbReference type="InterPro" id="IPR003838">
    <property type="entry name" value="ABC3_permease_C"/>
</dbReference>
<feature type="transmembrane region" description="Helical" evidence="6">
    <location>
        <begin position="339"/>
        <end position="368"/>
    </location>
</feature>
<evidence type="ECO:0000256" key="5">
    <source>
        <dbReference type="ARBA" id="ARBA00023136"/>
    </source>
</evidence>
<dbReference type="PROSITE" id="PS51257">
    <property type="entry name" value="PROKAR_LIPOPROTEIN"/>
    <property type="match status" value="1"/>
</dbReference>
<gene>
    <name evidence="9" type="ORF">C9994_13050</name>
</gene>
<dbReference type="Proteomes" id="UP000240608">
    <property type="component" value="Unassembled WGS sequence"/>
</dbReference>
<sequence>MFKNYIKIAWRNLLKKKVYSFINIAGLGMGMACCFLIYMYVQDELSYDQYHEKKDRIYRVIHGFSESSESDNVKPDYYEVWGNAPVGQALANDFPEIEKIVQFSGRADILLRKGEKMFQEEEVFFMDSTAFDVFSWKLLKGDPNTALVAPFSIVLTESIAEKYFGDEDPLGKTLEGDESGGRSNKGIYTVTGIIEDVPENSHFKFNTLISMSTFKQRRPEIFDWWGYVDFYTYFLVNEEFNLEAFQKKVPEFLDRRVDENLEGYHIKAEPLEEIYLSSSALRQPGELGSMSNIYIFSVVGLFILFIAIINFMNLSTARSMDRAKEVGIRKSIGADRKGLIFQFLGESLIIVAISSLLAFALVSVLLPLMKELTDKSFDFTHFFSPSTISILILCIVGIGFLAGSYPAFVLSNFKPVAILKASTAGNQSKGVSLRKALVVFQFTLSIILISGTIIVYTQMGHILETNLGFDQERMLVVDYNYDEQVNEKLDNLKHEMESIPSVASMAAARSIPGSHFPKAGTSIESESGEMRQETQPIFQVDVDFIPHMGLEIVAGRGYSRDFPSDLENALVINESAARQYGYSNPADVVGKKFTQWGKEGKVIGVVKDFNYESLHKKVEPLTLMLERFASRYLILKVNSNDLQSTIASAESVWKSIAPHRPFLYSFLDDDFNKQYIADFRFRRLFTIFSVLAIFISCLGLLGLATYTAESRTKEIGIRKVLGAGVTNIVGLLSKDFIKLVLIAIVIATPIAWYANEFVATGFLTASASGIGEPGLGQSSTPLLVKVVSLLIFSFSG</sequence>
<keyword evidence="3 6" id="KW-0812">Transmembrane</keyword>
<evidence type="ECO:0000256" key="3">
    <source>
        <dbReference type="ARBA" id="ARBA00022692"/>
    </source>
</evidence>